<keyword evidence="2" id="KW-0548">Nucleotidyltransferase</keyword>
<organism evidence="2 3">
    <name type="scientific">Clostridium grantii DSM 8605</name>
    <dbReference type="NCBI Taxonomy" id="1121316"/>
    <lineage>
        <taxon>Bacteria</taxon>
        <taxon>Bacillati</taxon>
        <taxon>Bacillota</taxon>
        <taxon>Clostridia</taxon>
        <taxon>Eubacteriales</taxon>
        <taxon>Clostridiaceae</taxon>
        <taxon>Clostridium</taxon>
    </lineage>
</organism>
<dbReference type="STRING" id="1121316.SAMN02745207_02873"/>
<proteinExistence type="predicted"/>
<dbReference type="Gene3D" id="3.90.550.10">
    <property type="entry name" value="Spore Coat Polysaccharide Biosynthesis Protein SpsA, Chain A"/>
    <property type="match status" value="1"/>
</dbReference>
<dbReference type="CDD" id="cd04182">
    <property type="entry name" value="GT_2_like_f"/>
    <property type="match status" value="1"/>
</dbReference>
<sequence length="191" mass="21774">MKINCILLGAGSSKRFGSNKLLHNFNGSTVISYIINTVTKVDFNEIILVTQRKTFNEINQKYNIKKILNANPELGISNSIKLALNHTKEADAYMFFVCDQPFISYETIYEMIEVYTKGNKNIVCASFHGKMGNPVIFSSKYYKDLIDLKGDRGGKIIVNNNLEDTLCYEVKNFKELIDVDTAEDLENLKKY</sequence>
<dbReference type="OrthoDB" id="9797742at2"/>
<dbReference type="AlphaFoldDB" id="A0A1M5WGJ0"/>
<keyword evidence="3" id="KW-1185">Reference proteome</keyword>
<keyword evidence="2" id="KW-0808">Transferase</keyword>
<dbReference type="InterPro" id="IPR029044">
    <property type="entry name" value="Nucleotide-diphossugar_trans"/>
</dbReference>
<dbReference type="Pfam" id="PF12804">
    <property type="entry name" value="NTP_transf_3"/>
    <property type="match status" value="1"/>
</dbReference>
<dbReference type="PANTHER" id="PTHR43777">
    <property type="entry name" value="MOLYBDENUM COFACTOR CYTIDYLYLTRANSFERASE"/>
    <property type="match status" value="1"/>
</dbReference>
<dbReference type="Proteomes" id="UP000184447">
    <property type="component" value="Unassembled WGS sequence"/>
</dbReference>
<feature type="domain" description="MobA-like NTP transferase" evidence="1">
    <location>
        <begin position="5"/>
        <end position="159"/>
    </location>
</feature>
<dbReference type="PANTHER" id="PTHR43777:SF1">
    <property type="entry name" value="MOLYBDENUM COFACTOR CYTIDYLYLTRANSFERASE"/>
    <property type="match status" value="1"/>
</dbReference>
<evidence type="ECO:0000259" key="1">
    <source>
        <dbReference type="Pfam" id="PF12804"/>
    </source>
</evidence>
<reference evidence="2 3" key="1">
    <citation type="submission" date="2016-11" db="EMBL/GenBank/DDBJ databases">
        <authorList>
            <person name="Jaros S."/>
            <person name="Januszkiewicz K."/>
            <person name="Wedrychowicz H."/>
        </authorList>
    </citation>
    <scope>NUCLEOTIDE SEQUENCE [LARGE SCALE GENOMIC DNA]</scope>
    <source>
        <strain evidence="2 3">DSM 8605</strain>
    </source>
</reference>
<evidence type="ECO:0000313" key="2">
    <source>
        <dbReference type="EMBL" id="SHH86363.1"/>
    </source>
</evidence>
<dbReference type="RefSeq" id="WP_073339102.1">
    <property type="nucleotide sequence ID" value="NZ_FQXM01000017.1"/>
</dbReference>
<dbReference type="EMBL" id="FQXM01000017">
    <property type="protein sequence ID" value="SHH86363.1"/>
    <property type="molecule type" value="Genomic_DNA"/>
</dbReference>
<accession>A0A1M5WGJ0</accession>
<dbReference type="InterPro" id="IPR025877">
    <property type="entry name" value="MobA-like_NTP_Trfase"/>
</dbReference>
<dbReference type="GO" id="GO:0016779">
    <property type="term" value="F:nucleotidyltransferase activity"/>
    <property type="evidence" value="ECO:0007669"/>
    <property type="project" value="UniProtKB-KW"/>
</dbReference>
<gene>
    <name evidence="2" type="ORF">SAMN02745207_02873</name>
</gene>
<dbReference type="SUPFAM" id="SSF53448">
    <property type="entry name" value="Nucleotide-diphospho-sugar transferases"/>
    <property type="match status" value="1"/>
</dbReference>
<protein>
    <submittedName>
        <fullName evidence="2">Molybdenum cofactor cytidylyltransferase</fullName>
    </submittedName>
</protein>
<name>A0A1M5WGJ0_9CLOT</name>
<evidence type="ECO:0000313" key="3">
    <source>
        <dbReference type="Proteomes" id="UP000184447"/>
    </source>
</evidence>